<sequence>MRLPLLRLCAIVPFPQTPLYFVSVPDPSVTIPERVALAWGGALDTRACNPQAAGVVARVVSLDEGILCCEAEERCLLTACSASCTGLPLADVEPLDDTAIPSESETCAALARELSAVIKEMAALNADLQEWPVADDSPSGLSLSLAGLVERDLESQQRWLEGRSTMQRLRDLRACIQPTLAFYATQASLTRLGAQLQRETRLGAIHQFRSATTRLFWFL</sequence>
<dbReference type="Proteomes" id="UP001515480">
    <property type="component" value="Unassembled WGS sequence"/>
</dbReference>
<name>A0AB34J639_PRYPA</name>
<dbReference type="InterPro" id="IPR015947">
    <property type="entry name" value="PUA-like_sf"/>
</dbReference>
<dbReference type="SUPFAM" id="SSF88697">
    <property type="entry name" value="PUA domain-like"/>
    <property type="match status" value="1"/>
</dbReference>
<reference evidence="1 2" key="1">
    <citation type="journal article" date="2024" name="Science">
        <title>Giant polyketide synthase enzymes in the biosynthesis of giant marine polyether toxins.</title>
        <authorList>
            <person name="Fallon T.R."/>
            <person name="Shende V.V."/>
            <person name="Wierzbicki I.H."/>
            <person name="Pendleton A.L."/>
            <person name="Watervoot N.F."/>
            <person name="Auber R.P."/>
            <person name="Gonzalez D.J."/>
            <person name="Wisecaver J.H."/>
            <person name="Moore B.S."/>
        </authorList>
    </citation>
    <scope>NUCLEOTIDE SEQUENCE [LARGE SCALE GENOMIC DNA]</scope>
    <source>
        <strain evidence="1 2">12B1</strain>
    </source>
</reference>
<dbReference type="AlphaFoldDB" id="A0AB34J639"/>
<comment type="caution">
    <text evidence="1">The sequence shown here is derived from an EMBL/GenBank/DDBJ whole genome shotgun (WGS) entry which is preliminary data.</text>
</comment>
<protein>
    <submittedName>
        <fullName evidence="1">Uncharacterized protein</fullName>
    </submittedName>
</protein>
<organism evidence="1 2">
    <name type="scientific">Prymnesium parvum</name>
    <name type="common">Toxic golden alga</name>
    <dbReference type="NCBI Taxonomy" id="97485"/>
    <lineage>
        <taxon>Eukaryota</taxon>
        <taxon>Haptista</taxon>
        <taxon>Haptophyta</taxon>
        <taxon>Prymnesiophyceae</taxon>
        <taxon>Prymnesiales</taxon>
        <taxon>Prymnesiaceae</taxon>
        <taxon>Prymnesium</taxon>
    </lineage>
</organism>
<keyword evidence="2" id="KW-1185">Reference proteome</keyword>
<gene>
    <name evidence="1" type="ORF">AB1Y20_003964</name>
</gene>
<dbReference type="EMBL" id="JBGBPQ010000012">
    <property type="protein sequence ID" value="KAL1514882.1"/>
    <property type="molecule type" value="Genomic_DNA"/>
</dbReference>
<evidence type="ECO:0000313" key="1">
    <source>
        <dbReference type="EMBL" id="KAL1514882.1"/>
    </source>
</evidence>
<proteinExistence type="predicted"/>
<accession>A0AB34J639</accession>
<evidence type="ECO:0000313" key="2">
    <source>
        <dbReference type="Proteomes" id="UP001515480"/>
    </source>
</evidence>